<feature type="transmembrane region" description="Helical" evidence="6">
    <location>
        <begin position="187"/>
        <end position="209"/>
    </location>
</feature>
<protein>
    <recommendedName>
        <fullName evidence="7">EamA domain-containing protein</fullName>
    </recommendedName>
</protein>
<evidence type="ECO:0000256" key="5">
    <source>
        <dbReference type="ARBA" id="ARBA00023136"/>
    </source>
</evidence>
<feature type="transmembrane region" description="Helical" evidence="6">
    <location>
        <begin position="81"/>
        <end position="100"/>
    </location>
</feature>
<evidence type="ECO:0000256" key="3">
    <source>
        <dbReference type="ARBA" id="ARBA00022692"/>
    </source>
</evidence>
<evidence type="ECO:0000313" key="8">
    <source>
        <dbReference type="EMBL" id="GGZ62677.1"/>
    </source>
</evidence>
<reference evidence="9" key="1">
    <citation type="journal article" date="2019" name="Int. J. Syst. Evol. Microbiol.">
        <title>The Global Catalogue of Microorganisms (GCM) 10K type strain sequencing project: providing services to taxonomists for standard genome sequencing and annotation.</title>
        <authorList>
            <consortium name="The Broad Institute Genomics Platform"/>
            <consortium name="The Broad Institute Genome Sequencing Center for Infectious Disease"/>
            <person name="Wu L."/>
            <person name="Ma J."/>
        </authorList>
    </citation>
    <scope>NUCLEOTIDE SEQUENCE [LARGE SCALE GENOMIC DNA]</scope>
    <source>
        <strain evidence="9">KCTC 22558</strain>
    </source>
</reference>
<dbReference type="InterPro" id="IPR000620">
    <property type="entry name" value="EamA_dom"/>
</dbReference>
<evidence type="ECO:0000259" key="7">
    <source>
        <dbReference type="Pfam" id="PF00892"/>
    </source>
</evidence>
<feature type="transmembrane region" description="Helical" evidence="6">
    <location>
        <begin position="24"/>
        <end position="42"/>
    </location>
</feature>
<evidence type="ECO:0000313" key="9">
    <source>
        <dbReference type="Proteomes" id="UP000643403"/>
    </source>
</evidence>
<dbReference type="EMBL" id="BMXY01000001">
    <property type="protein sequence ID" value="GGZ62677.1"/>
    <property type="molecule type" value="Genomic_DNA"/>
</dbReference>
<dbReference type="Proteomes" id="UP000643403">
    <property type="component" value="Unassembled WGS sequence"/>
</dbReference>
<feature type="transmembrane region" description="Helical" evidence="6">
    <location>
        <begin position="255"/>
        <end position="271"/>
    </location>
</feature>
<feature type="transmembrane region" description="Helical" evidence="6">
    <location>
        <begin position="221"/>
        <end position="243"/>
    </location>
</feature>
<dbReference type="PANTHER" id="PTHR32322">
    <property type="entry name" value="INNER MEMBRANE TRANSPORTER"/>
    <property type="match status" value="1"/>
</dbReference>
<feature type="transmembrane region" description="Helical" evidence="6">
    <location>
        <begin position="162"/>
        <end position="180"/>
    </location>
</feature>
<evidence type="ECO:0000256" key="4">
    <source>
        <dbReference type="ARBA" id="ARBA00022989"/>
    </source>
</evidence>
<accession>A0ABQ3BZU5</accession>
<proteinExistence type="inferred from homology"/>
<evidence type="ECO:0000256" key="2">
    <source>
        <dbReference type="ARBA" id="ARBA00007362"/>
    </source>
</evidence>
<comment type="similarity">
    <text evidence="2">Belongs to the EamA transporter family.</text>
</comment>
<dbReference type="Gene3D" id="1.10.3730.20">
    <property type="match status" value="1"/>
</dbReference>
<organism evidence="8 9">
    <name type="scientific">Cognatilysobacter xinjiangensis</name>
    <dbReference type="NCBI Taxonomy" id="546892"/>
    <lineage>
        <taxon>Bacteria</taxon>
        <taxon>Pseudomonadati</taxon>
        <taxon>Pseudomonadota</taxon>
        <taxon>Gammaproteobacteria</taxon>
        <taxon>Lysobacterales</taxon>
        <taxon>Lysobacteraceae</taxon>
        <taxon>Cognatilysobacter</taxon>
    </lineage>
</organism>
<keyword evidence="9" id="KW-1185">Reference proteome</keyword>
<feature type="domain" description="EamA" evidence="7">
    <location>
        <begin position="28"/>
        <end position="149"/>
    </location>
</feature>
<gene>
    <name evidence="8" type="ORF">GCM10008101_16110</name>
</gene>
<keyword evidence="3 6" id="KW-0812">Transmembrane</keyword>
<feature type="transmembrane region" description="Helical" evidence="6">
    <location>
        <begin position="139"/>
        <end position="156"/>
    </location>
</feature>
<feature type="transmembrane region" description="Helical" evidence="6">
    <location>
        <begin position="48"/>
        <end position="69"/>
    </location>
</feature>
<dbReference type="PANTHER" id="PTHR32322:SF2">
    <property type="entry name" value="EAMA DOMAIN-CONTAINING PROTEIN"/>
    <property type="match status" value="1"/>
</dbReference>
<feature type="transmembrane region" description="Helical" evidence="6">
    <location>
        <begin position="277"/>
        <end position="293"/>
    </location>
</feature>
<dbReference type="InterPro" id="IPR050638">
    <property type="entry name" value="AA-Vitamin_Transporters"/>
</dbReference>
<dbReference type="RefSeq" id="WP_189448531.1">
    <property type="nucleotide sequence ID" value="NZ_BMXY01000001.1"/>
</dbReference>
<evidence type="ECO:0000256" key="6">
    <source>
        <dbReference type="SAM" id="Phobius"/>
    </source>
</evidence>
<comment type="subcellular location">
    <subcellularLocation>
        <location evidence="1">Membrane</location>
        <topology evidence="1">Multi-pass membrane protein</topology>
    </subcellularLocation>
</comment>
<sequence>MAVHATAATLPAPAADRWITPVEIGVLGAIWGASFLFMRVAATEFGPAALVELRLALGAIVLLPFLWRARASFPLRLWPKLALIGAINSAVPFLLFAWAAERAPAGVGAICNAMTVLFTALVGALFFGERIGLARSVTLAIGFAGVVVLASGRIAGADIGPAVMAGASAALLYGIGINLVRRHLTGLPATAVAPATLLCAAILVLPFGIAQWPERMPSMHAWTSVVLLGVLCTGIAFVMYYRLIARVGAARASTVTYLVPLFGVAWAWWLLDEAPTLRMAIAAALILGSVALSQRKT</sequence>
<dbReference type="Pfam" id="PF00892">
    <property type="entry name" value="EamA"/>
    <property type="match status" value="2"/>
</dbReference>
<name>A0ABQ3BZU5_9GAMM</name>
<evidence type="ECO:0000256" key="1">
    <source>
        <dbReference type="ARBA" id="ARBA00004141"/>
    </source>
</evidence>
<comment type="caution">
    <text evidence="8">The sequence shown here is derived from an EMBL/GenBank/DDBJ whole genome shotgun (WGS) entry which is preliminary data.</text>
</comment>
<dbReference type="SUPFAM" id="SSF103481">
    <property type="entry name" value="Multidrug resistance efflux transporter EmrE"/>
    <property type="match status" value="2"/>
</dbReference>
<feature type="transmembrane region" description="Helical" evidence="6">
    <location>
        <begin position="106"/>
        <end position="127"/>
    </location>
</feature>
<keyword evidence="5 6" id="KW-0472">Membrane</keyword>
<keyword evidence="4 6" id="KW-1133">Transmembrane helix</keyword>
<dbReference type="InterPro" id="IPR037185">
    <property type="entry name" value="EmrE-like"/>
</dbReference>
<feature type="domain" description="EamA" evidence="7">
    <location>
        <begin position="162"/>
        <end position="292"/>
    </location>
</feature>